<gene>
    <name evidence="2" type="ORF">GF068_30225</name>
</gene>
<dbReference type="Gene3D" id="3.20.20.80">
    <property type="entry name" value="Glycosidases"/>
    <property type="match status" value="1"/>
</dbReference>
<protein>
    <submittedName>
        <fullName evidence="2">Uncharacterized protein</fullName>
    </submittedName>
</protein>
<sequence length="815" mass="91347">MEWSTYFSGHASIRRVLVVPLLAFVIALTLACAPADTEKPAGASVGGASVGGGGGTAGSGGGTVDERPFVFRAGEHGFELRVRGRAFEPFWPIGVNYSHAIPGTSPGEFVATREQIAEWIEAIAELGVNAVRVYTVQSPIFYEELLHYNTKHPERPLFLLQGAWLKEPEEDPDFHGIPDYLDPSIRDWFRDEIEKVVDVVHGNREIPHGSPEIPMNYGRAFGSFTADVSPWLLGWLVGREVEPLTIVSSHQKYYDENCHGFPCKVSYAGTWFSIEGASPIEAFVTEYLDYLTTYEEEGYGEKHPIGFSNWPTLDPIDHVVEYEFPESVDDMEQLDLLKIEVSPSFTPGLFFSYHAYPYYPEFILHEPQYDIKDDFGPNSYLGYLRHLREVYAGHTLIIGEIGHPSSQGTGHYAKSGLHHGDLDEVQQAEAIKRSLRTIDEAELDGAFLFAMIDEWFKRAWVVDRVELPADRRRVWYNAMNPEQNFGLIAMRPGAEGVHHVLDGKGDDFLVVPTAWQEGPALAPQGDGHDAARTLRTIKVDHDEGFLHILLEVESLDPDGNGEVDWDHVDYLVGIDTYLPEAGDACLDEACSLRTERRIEFLLRIESEDDVALHVDEPYDLYGLWHRNREDWQLYRTAPNDDGLFNLVQTITNNSFWHKGEMLAPIIAQKTGQFRTGTEAMRSTSNFWYSIADGTLEVRIPWNLLNVTDPSQRLVVDDHVPGVKTKEVELTVTKTPELAILAVALGGAAEAETAVVDTLPRAHQVGGTWVIPADGVARYTWAEWEIPTYHSYRKRSYNIVKAALPKIVPESANVSP</sequence>
<comment type="caution">
    <text evidence="2">The sequence shown here is derived from an EMBL/GenBank/DDBJ whole genome shotgun (WGS) entry which is preliminary data.</text>
</comment>
<feature type="compositionally biased region" description="Gly residues" evidence="1">
    <location>
        <begin position="44"/>
        <end position="61"/>
    </location>
</feature>
<name>A0A6N7PXC0_9BACT</name>
<dbReference type="EMBL" id="WJIE01000010">
    <property type="protein sequence ID" value="MRG96167.1"/>
    <property type="molecule type" value="Genomic_DNA"/>
</dbReference>
<dbReference type="SUPFAM" id="SSF51445">
    <property type="entry name" value="(Trans)glycosidases"/>
    <property type="match status" value="1"/>
</dbReference>
<dbReference type="InterPro" id="IPR017853">
    <property type="entry name" value="GH"/>
</dbReference>
<accession>A0A6N7PXC0</accession>
<dbReference type="RefSeq" id="WP_153822966.1">
    <property type="nucleotide sequence ID" value="NZ_WJIE01000010.1"/>
</dbReference>
<evidence type="ECO:0000313" key="2">
    <source>
        <dbReference type="EMBL" id="MRG96167.1"/>
    </source>
</evidence>
<reference evidence="2 3" key="1">
    <citation type="submission" date="2019-10" db="EMBL/GenBank/DDBJ databases">
        <title>A soil myxobacterium in the family Polyangiaceae.</title>
        <authorList>
            <person name="Li Y."/>
            <person name="Wang J."/>
        </authorList>
    </citation>
    <scope>NUCLEOTIDE SEQUENCE [LARGE SCALE GENOMIC DNA]</scope>
    <source>
        <strain evidence="2 3">DSM 14734</strain>
    </source>
</reference>
<dbReference type="AlphaFoldDB" id="A0A6N7PXC0"/>
<evidence type="ECO:0000256" key="1">
    <source>
        <dbReference type="SAM" id="MobiDB-lite"/>
    </source>
</evidence>
<dbReference type="OrthoDB" id="916275at2"/>
<evidence type="ECO:0000313" key="3">
    <source>
        <dbReference type="Proteomes" id="UP000440224"/>
    </source>
</evidence>
<keyword evidence="3" id="KW-1185">Reference proteome</keyword>
<proteinExistence type="predicted"/>
<feature type="region of interest" description="Disordered" evidence="1">
    <location>
        <begin position="42"/>
        <end position="61"/>
    </location>
</feature>
<organism evidence="2 3">
    <name type="scientific">Polyangium spumosum</name>
    <dbReference type="NCBI Taxonomy" id="889282"/>
    <lineage>
        <taxon>Bacteria</taxon>
        <taxon>Pseudomonadati</taxon>
        <taxon>Myxococcota</taxon>
        <taxon>Polyangia</taxon>
        <taxon>Polyangiales</taxon>
        <taxon>Polyangiaceae</taxon>
        <taxon>Polyangium</taxon>
    </lineage>
</organism>
<dbReference type="Proteomes" id="UP000440224">
    <property type="component" value="Unassembled WGS sequence"/>
</dbReference>